<dbReference type="Gene3D" id="1.20.5.500">
    <property type="entry name" value="Single helix bin"/>
    <property type="match status" value="1"/>
</dbReference>
<protein>
    <recommendedName>
        <fullName evidence="6">ATP synthase F1 subunit epsilon</fullName>
    </recommendedName>
</protein>
<gene>
    <name evidence="8" type="ORF">EGW08_003426</name>
</gene>
<dbReference type="InterPro" id="IPR007648">
    <property type="entry name" value="ATPase_inhibitor_mt"/>
</dbReference>
<keyword evidence="4 7" id="KW-0175">Coiled coil</keyword>
<dbReference type="AlphaFoldDB" id="A0A3S1BI23"/>
<evidence type="ECO:0000313" key="8">
    <source>
        <dbReference type="EMBL" id="RUS88796.1"/>
    </source>
</evidence>
<organism evidence="8 9">
    <name type="scientific">Elysia chlorotica</name>
    <name type="common">Eastern emerald elysia</name>
    <name type="synonym">Sea slug</name>
    <dbReference type="NCBI Taxonomy" id="188477"/>
    <lineage>
        <taxon>Eukaryota</taxon>
        <taxon>Metazoa</taxon>
        <taxon>Spiralia</taxon>
        <taxon>Lophotrochozoa</taxon>
        <taxon>Mollusca</taxon>
        <taxon>Gastropoda</taxon>
        <taxon>Heterobranchia</taxon>
        <taxon>Euthyneura</taxon>
        <taxon>Panpulmonata</taxon>
        <taxon>Sacoglossa</taxon>
        <taxon>Placobranchoidea</taxon>
        <taxon>Plakobranchidae</taxon>
        <taxon>Elysia</taxon>
    </lineage>
</organism>
<evidence type="ECO:0000256" key="1">
    <source>
        <dbReference type="ARBA" id="ARBA00004173"/>
    </source>
</evidence>
<evidence type="ECO:0000256" key="7">
    <source>
        <dbReference type="SAM" id="Coils"/>
    </source>
</evidence>
<name>A0A3S1BI23_ELYCH</name>
<sequence>MASRLPAVIRSSSLRLLGVRSMSTGDFGDGAGKGGGSGGAVRSAGGAFGKMEAAHEEQYFRKLQQEQLEKMKEIMEDEVAHHEQQIRIHQEAIEHHKRKMSRIEKHKGTDSD</sequence>
<dbReference type="STRING" id="188477.A0A3S1BI23"/>
<evidence type="ECO:0000256" key="4">
    <source>
        <dbReference type="ARBA" id="ARBA00023054"/>
    </source>
</evidence>
<evidence type="ECO:0000256" key="2">
    <source>
        <dbReference type="ARBA" id="ARBA00010901"/>
    </source>
</evidence>
<dbReference type="Pfam" id="PF04568">
    <property type="entry name" value="IATP"/>
    <property type="match status" value="1"/>
</dbReference>
<keyword evidence="5" id="KW-0496">Mitochondrion</keyword>
<dbReference type="FunFam" id="1.20.5.500:FF:000007">
    <property type="entry name" value="ATPase inhibitor, putative"/>
    <property type="match status" value="1"/>
</dbReference>
<proteinExistence type="inferred from homology"/>
<comment type="caution">
    <text evidence="8">The sequence shown here is derived from an EMBL/GenBank/DDBJ whole genome shotgun (WGS) entry which is preliminary data.</text>
</comment>
<reference evidence="8 9" key="1">
    <citation type="submission" date="2019-01" db="EMBL/GenBank/DDBJ databases">
        <title>A draft genome assembly of the solar-powered sea slug Elysia chlorotica.</title>
        <authorList>
            <person name="Cai H."/>
            <person name="Li Q."/>
            <person name="Fang X."/>
            <person name="Li J."/>
            <person name="Curtis N.E."/>
            <person name="Altenburger A."/>
            <person name="Shibata T."/>
            <person name="Feng M."/>
            <person name="Maeda T."/>
            <person name="Schwartz J.A."/>
            <person name="Shigenobu S."/>
            <person name="Lundholm N."/>
            <person name="Nishiyama T."/>
            <person name="Yang H."/>
            <person name="Hasebe M."/>
            <person name="Li S."/>
            <person name="Pierce S.K."/>
            <person name="Wang J."/>
        </authorList>
    </citation>
    <scope>NUCLEOTIDE SEQUENCE [LARGE SCALE GENOMIC DNA]</scope>
    <source>
        <strain evidence="8">EC2010</strain>
        <tissue evidence="8">Whole organism of an adult</tissue>
    </source>
</reference>
<feature type="coiled-coil region" evidence="7">
    <location>
        <begin position="65"/>
        <end position="99"/>
    </location>
</feature>
<keyword evidence="3" id="KW-0809">Transit peptide</keyword>
<dbReference type="GO" id="GO:0005739">
    <property type="term" value="C:mitochondrion"/>
    <property type="evidence" value="ECO:0007669"/>
    <property type="project" value="UniProtKB-SubCell"/>
</dbReference>
<dbReference type="Proteomes" id="UP000271974">
    <property type="component" value="Unassembled WGS sequence"/>
</dbReference>
<dbReference type="PANTHER" id="PTHR48417">
    <property type="entry name" value="ATP SYNTHASE F1 SUBUNIT EPSILON"/>
    <property type="match status" value="1"/>
</dbReference>
<keyword evidence="9" id="KW-1185">Reference proteome</keyword>
<comment type="subcellular location">
    <subcellularLocation>
        <location evidence="1">Mitochondrion</location>
    </subcellularLocation>
</comment>
<dbReference type="SUPFAM" id="SSF64602">
    <property type="entry name" value="F1 ATPase inhibitor, IF1, C-terminal domain"/>
    <property type="match status" value="1"/>
</dbReference>
<dbReference type="EMBL" id="RQTK01000073">
    <property type="protein sequence ID" value="RUS88796.1"/>
    <property type="molecule type" value="Genomic_DNA"/>
</dbReference>
<accession>A0A3S1BI23</accession>
<dbReference type="GO" id="GO:0042030">
    <property type="term" value="F:ATPase inhibitor activity"/>
    <property type="evidence" value="ECO:0007669"/>
    <property type="project" value="InterPro"/>
</dbReference>
<dbReference type="OrthoDB" id="10045676at2759"/>
<evidence type="ECO:0000256" key="6">
    <source>
        <dbReference type="ARBA" id="ARBA00030036"/>
    </source>
</evidence>
<dbReference type="PANTHER" id="PTHR48417:SF1">
    <property type="entry name" value="ATP SYNTHASE F1 SUBUNIT EPSILON"/>
    <property type="match status" value="1"/>
</dbReference>
<evidence type="ECO:0000256" key="5">
    <source>
        <dbReference type="ARBA" id="ARBA00023128"/>
    </source>
</evidence>
<evidence type="ECO:0000313" key="9">
    <source>
        <dbReference type="Proteomes" id="UP000271974"/>
    </source>
</evidence>
<comment type="similarity">
    <text evidence="2">Belongs to the ATPase inhibitor family.</text>
</comment>
<evidence type="ECO:0000256" key="3">
    <source>
        <dbReference type="ARBA" id="ARBA00022946"/>
    </source>
</evidence>